<dbReference type="PANTHER" id="PTHR14449:SF2">
    <property type="entry name" value="FANCONI ANEMIA GROUP F PROTEIN"/>
    <property type="match status" value="1"/>
</dbReference>
<organism evidence="1 2">
    <name type="scientific">Neogobius melanostomus</name>
    <name type="common">round goby</name>
    <dbReference type="NCBI Taxonomy" id="47308"/>
    <lineage>
        <taxon>Eukaryota</taxon>
        <taxon>Metazoa</taxon>
        <taxon>Chordata</taxon>
        <taxon>Craniata</taxon>
        <taxon>Vertebrata</taxon>
        <taxon>Euteleostomi</taxon>
        <taxon>Actinopterygii</taxon>
        <taxon>Neopterygii</taxon>
        <taxon>Teleostei</taxon>
        <taxon>Neoteleostei</taxon>
        <taxon>Acanthomorphata</taxon>
        <taxon>Gobiaria</taxon>
        <taxon>Gobiiformes</taxon>
        <taxon>Gobioidei</taxon>
        <taxon>Gobiidae</taxon>
        <taxon>Benthophilinae</taxon>
        <taxon>Neogobiini</taxon>
        <taxon>Neogobius</taxon>
    </lineage>
</organism>
<proteinExistence type="predicted"/>
<dbReference type="InterPro" id="IPR035428">
    <property type="entry name" value="FANCF"/>
</dbReference>
<dbReference type="Pfam" id="PF11107">
    <property type="entry name" value="FANCF"/>
    <property type="match status" value="2"/>
</dbReference>
<accession>A0A8C6UNA7</accession>
<reference evidence="1" key="2">
    <citation type="submission" date="2025-09" db="UniProtKB">
        <authorList>
            <consortium name="Ensembl"/>
        </authorList>
    </citation>
    <scope>IDENTIFICATION</scope>
</reference>
<name>A0A8C6UNA7_9GOBI</name>
<dbReference type="GO" id="GO:0036297">
    <property type="term" value="P:interstrand cross-link repair"/>
    <property type="evidence" value="ECO:0007669"/>
    <property type="project" value="InterPro"/>
</dbReference>
<dbReference type="InterPro" id="IPR038505">
    <property type="entry name" value="FANCF_C_sf"/>
</dbReference>
<dbReference type="AlphaFoldDB" id="A0A8C6UNA7"/>
<dbReference type="Gene3D" id="1.25.40.490">
    <property type="match status" value="1"/>
</dbReference>
<dbReference type="Ensembl" id="ENSNMLT00000043884.1">
    <property type="protein sequence ID" value="ENSNMLP00000039444.1"/>
    <property type="gene ID" value="ENSNMLG00000024286.1"/>
</dbReference>
<dbReference type="PANTHER" id="PTHR14449">
    <property type="entry name" value="FANCONI ANEMIA GROUP F PROTEIN FANCF"/>
    <property type="match status" value="1"/>
</dbReference>
<evidence type="ECO:0000313" key="2">
    <source>
        <dbReference type="Proteomes" id="UP000694523"/>
    </source>
</evidence>
<dbReference type="GO" id="GO:0043240">
    <property type="term" value="C:Fanconi anaemia nuclear complex"/>
    <property type="evidence" value="ECO:0007669"/>
    <property type="project" value="InterPro"/>
</dbReference>
<dbReference type="Proteomes" id="UP000694523">
    <property type="component" value="Unplaced"/>
</dbReference>
<reference evidence="1" key="1">
    <citation type="submission" date="2025-08" db="UniProtKB">
        <authorList>
            <consortium name="Ensembl"/>
        </authorList>
    </citation>
    <scope>IDENTIFICATION</scope>
</reference>
<protein>
    <submittedName>
        <fullName evidence="1">FA complementation group F</fullName>
    </submittedName>
</protein>
<evidence type="ECO:0000313" key="1">
    <source>
        <dbReference type="Ensembl" id="ENSNMLP00000039444.1"/>
    </source>
</evidence>
<keyword evidence="2" id="KW-1185">Reference proteome</keyword>
<sequence>MEAMVKNLSSTAELLAVAAHSDTVAQWDQETLHRAFHWALYCEHVYNRFHSNPYSALCFSDLPRCQHLLLHGLLHNVHAPISIMKILYDRPTDLHKNQDRYQDVKGLAELLLNKLDAVLKQTDGAHCANQFLDCVLQGCDEAREDLCVIVAAALQTELTPQLNFILDWLALKPDLLEHMCHSLSSSLLTDIAKRHLRFRDVYSDVLKKWAKEMEYDINNSEWIQVGRNPAVSFQKLTEQFVSLFKGSVSLRDHVETELKALKSDAGDFDVRGLSVWGDLLSEIHKKCPCHS</sequence>